<dbReference type="Proteomes" id="UP000515163">
    <property type="component" value="Unplaced"/>
</dbReference>
<name>A0A6P8H1I1_ACTTE</name>
<feature type="coiled-coil region" evidence="1">
    <location>
        <begin position="250"/>
        <end position="289"/>
    </location>
</feature>
<keyword evidence="1" id="KW-0175">Coiled coil</keyword>
<protein>
    <submittedName>
        <fullName evidence="5">Nuclear apoptosis-inducing factor 1-like</fullName>
    </submittedName>
</protein>
<reference evidence="5" key="1">
    <citation type="submission" date="2025-08" db="UniProtKB">
        <authorList>
            <consortium name="RefSeq"/>
        </authorList>
    </citation>
    <scope>IDENTIFICATION</scope>
    <source>
        <tissue evidence="5">Tentacle</tissue>
    </source>
</reference>
<feature type="region of interest" description="Disordered" evidence="2">
    <location>
        <begin position="124"/>
        <end position="147"/>
    </location>
</feature>
<dbReference type="KEGG" id="aten:116287031"/>
<proteinExistence type="predicted"/>
<dbReference type="Pfam" id="PF13873">
    <property type="entry name" value="Myb_DNA-bind_5"/>
    <property type="match status" value="1"/>
</dbReference>
<evidence type="ECO:0000313" key="5">
    <source>
        <dbReference type="RefSeq" id="XP_031549503.1"/>
    </source>
</evidence>
<keyword evidence="4" id="KW-1185">Reference proteome</keyword>
<evidence type="ECO:0000259" key="3">
    <source>
        <dbReference type="Pfam" id="PF13873"/>
    </source>
</evidence>
<dbReference type="RefSeq" id="XP_031549503.1">
    <property type="nucleotide sequence ID" value="XM_031693643.1"/>
</dbReference>
<dbReference type="AlphaFoldDB" id="A0A6P8H1I1"/>
<organism evidence="4 5">
    <name type="scientific">Actinia tenebrosa</name>
    <name type="common">Australian red waratah sea anemone</name>
    <dbReference type="NCBI Taxonomy" id="6105"/>
    <lineage>
        <taxon>Eukaryota</taxon>
        <taxon>Metazoa</taxon>
        <taxon>Cnidaria</taxon>
        <taxon>Anthozoa</taxon>
        <taxon>Hexacorallia</taxon>
        <taxon>Actiniaria</taxon>
        <taxon>Actiniidae</taxon>
        <taxon>Actinia</taxon>
    </lineage>
</organism>
<sequence length="297" mass="34244">MEENIRSKRKPNFTEMENLFLIEEFEKNKEVLRSKINSTEMNRQKLAVWQSICVALNTKNPLVRRSVDEVRRKWKNMVTIARKDTAHYNPTKPPSQVSQRIMRGYSSDSKHNPSQIPIICTSPTGSINSAAPEEPSHSKLVHHQNEDDSLCKMETSQSNSVTSDHEPPANEQLYPRMEEVRAAEGCGMEVVQPGPPAAALTEQTRQSMRRPNNIAFRTKRNNIQSILYSAKRRRLQANQDMANGTTSFDLQQLQKEKLILEKEKIVLEKEKLMLEKEKLSLEIQCLRSQLQNDEPEY</sequence>
<evidence type="ECO:0000256" key="1">
    <source>
        <dbReference type="SAM" id="Coils"/>
    </source>
</evidence>
<feature type="domain" description="Myb/SANT-like DNA-binding" evidence="3">
    <location>
        <begin position="9"/>
        <end position="86"/>
    </location>
</feature>
<dbReference type="GeneID" id="116287031"/>
<evidence type="ECO:0000256" key="2">
    <source>
        <dbReference type="SAM" id="MobiDB-lite"/>
    </source>
</evidence>
<gene>
    <name evidence="5" type="primary">LOC116287031</name>
</gene>
<dbReference type="InterPro" id="IPR028002">
    <property type="entry name" value="Myb_DNA-bind_5"/>
</dbReference>
<accession>A0A6P8H1I1</accession>
<dbReference type="InParanoid" id="A0A6P8H1I1"/>
<evidence type="ECO:0000313" key="4">
    <source>
        <dbReference type="Proteomes" id="UP000515163"/>
    </source>
</evidence>
<dbReference type="OrthoDB" id="10046272at2759"/>